<keyword evidence="2 4" id="KW-0689">Ribosomal protein</keyword>
<dbReference type="PANTHER" id="PTHR12934">
    <property type="entry name" value="50S RIBOSOMAL PROTEIN L15"/>
    <property type="match status" value="1"/>
</dbReference>
<reference evidence="7" key="1">
    <citation type="journal article" date="2015" name="ISME J.">
        <title>Aquifer environment selects for microbial species cohorts in sediment and groundwater.</title>
        <authorList>
            <person name="Hug L.A."/>
            <person name="Thomas B.C."/>
            <person name="Brown C.T."/>
            <person name="Frischkorn K.R."/>
            <person name="Williams K.H."/>
            <person name="Tringe S.G."/>
            <person name="Banfield J.F."/>
        </authorList>
    </citation>
    <scope>NUCLEOTIDE SEQUENCE</scope>
</reference>
<dbReference type="Pfam" id="PF00828">
    <property type="entry name" value="Ribosomal_L27A"/>
    <property type="match status" value="1"/>
</dbReference>
<name>A0A0H4TQ91_9BACT</name>
<evidence type="ECO:0000256" key="2">
    <source>
        <dbReference type="ARBA" id="ARBA00022980"/>
    </source>
</evidence>
<comment type="function">
    <text evidence="4">Binds to the 23S rRNA.</text>
</comment>
<dbReference type="SUPFAM" id="SSF52080">
    <property type="entry name" value="Ribosomal proteins L15p and L18e"/>
    <property type="match status" value="1"/>
</dbReference>
<feature type="compositionally biased region" description="Gly residues" evidence="5">
    <location>
        <begin position="18"/>
        <end position="33"/>
    </location>
</feature>
<dbReference type="GO" id="GO:0006412">
    <property type="term" value="P:translation"/>
    <property type="evidence" value="ECO:0007669"/>
    <property type="project" value="UniProtKB-UniRule"/>
</dbReference>
<dbReference type="Gene3D" id="3.100.10.10">
    <property type="match status" value="1"/>
</dbReference>
<evidence type="ECO:0000256" key="4">
    <source>
        <dbReference type="HAMAP-Rule" id="MF_01341"/>
    </source>
</evidence>
<accession>A0A0H4TQ91</accession>
<evidence type="ECO:0000313" key="7">
    <source>
        <dbReference type="EMBL" id="AKQ02934.1"/>
    </source>
</evidence>
<comment type="similarity">
    <text evidence="1 4">Belongs to the universal ribosomal protein uL15 family.</text>
</comment>
<comment type="subunit">
    <text evidence="4">Part of the 50S ribosomal subunit.</text>
</comment>
<organism evidence="7">
    <name type="scientific">uncultured Microgenomates bacterium Rifle_16ft_4_minimus_37836</name>
    <dbReference type="NCBI Taxonomy" id="1665115"/>
    <lineage>
        <taxon>Bacteria</taxon>
        <taxon>Candidatus Microgenomatota</taxon>
        <taxon>environmental samples</taxon>
    </lineage>
</organism>
<dbReference type="GO" id="GO:0022625">
    <property type="term" value="C:cytosolic large ribosomal subunit"/>
    <property type="evidence" value="ECO:0007669"/>
    <property type="project" value="TreeGrafter"/>
</dbReference>
<proteinExistence type="inferred from homology"/>
<dbReference type="InterPro" id="IPR036227">
    <property type="entry name" value="Ribosomal_uL15/eL18_sf"/>
</dbReference>
<dbReference type="AlphaFoldDB" id="A0A0H4TQ91"/>
<dbReference type="InterPro" id="IPR005749">
    <property type="entry name" value="Ribosomal_uL15_bac-type"/>
</dbReference>
<dbReference type="NCBIfam" id="TIGR01071">
    <property type="entry name" value="rplO_bact"/>
    <property type="match status" value="1"/>
</dbReference>
<feature type="region of interest" description="Disordered" evidence="5">
    <location>
        <begin position="1"/>
        <end position="37"/>
    </location>
</feature>
<sequence length="148" mass="16323">MKEKLKKVVTGRRKRLGRGYGSGKGGHTVGRGQKGQKSRRAMGILFEGVKMKKSFVKRLPLRRGKGRFKAKNKPIIVKLGYLNLIPNGSKVTLETLIKMNIVDKNDANKFGVKILGDGDINKKLIIELPISNSSAKKIEKAGGKVVRN</sequence>
<keyword evidence="4" id="KW-0694">RNA-binding</keyword>
<evidence type="ECO:0000259" key="6">
    <source>
        <dbReference type="Pfam" id="PF00828"/>
    </source>
</evidence>
<dbReference type="InterPro" id="IPR030878">
    <property type="entry name" value="Ribosomal_uL15"/>
</dbReference>
<keyword evidence="4" id="KW-0699">rRNA-binding</keyword>
<evidence type="ECO:0000256" key="5">
    <source>
        <dbReference type="SAM" id="MobiDB-lite"/>
    </source>
</evidence>
<dbReference type="GO" id="GO:0003735">
    <property type="term" value="F:structural constituent of ribosome"/>
    <property type="evidence" value="ECO:0007669"/>
    <property type="project" value="InterPro"/>
</dbReference>
<dbReference type="GO" id="GO:0019843">
    <property type="term" value="F:rRNA binding"/>
    <property type="evidence" value="ECO:0007669"/>
    <property type="project" value="UniProtKB-UniRule"/>
</dbReference>
<dbReference type="PANTHER" id="PTHR12934:SF11">
    <property type="entry name" value="LARGE RIBOSOMAL SUBUNIT PROTEIN UL15M"/>
    <property type="match status" value="1"/>
</dbReference>
<gene>
    <name evidence="4" type="primary">rplO</name>
</gene>
<dbReference type="InterPro" id="IPR021131">
    <property type="entry name" value="Ribosomal_uL15/eL18"/>
</dbReference>
<dbReference type="EMBL" id="KT007005">
    <property type="protein sequence ID" value="AKQ02934.1"/>
    <property type="molecule type" value="Genomic_DNA"/>
</dbReference>
<protein>
    <recommendedName>
        <fullName evidence="4">Large ribosomal subunit protein uL15</fullName>
    </recommendedName>
</protein>
<evidence type="ECO:0000256" key="3">
    <source>
        <dbReference type="ARBA" id="ARBA00023274"/>
    </source>
</evidence>
<feature type="domain" description="Large ribosomal subunit protein uL15/eL18" evidence="6">
    <location>
        <begin position="77"/>
        <end position="146"/>
    </location>
</feature>
<feature type="compositionally biased region" description="Basic residues" evidence="5">
    <location>
        <begin position="1"/>
        <end position="17"/>
    </location>
</feature>
<evidence type="ECO:0000256" key="1">
    <source>
        <dbReference type="ARBA" id="ARBA00007320"/>
    </source>
</evidence>
<keyword evidence="3 4" id="KW-0687">Ribonucleoprotein</keyword>
<dbReference type="HAMAP" id="MF_01341">
    <property type="entry name" value="Ribosomal_uL15"/>
    <property type="match status" value="1"/>
</dbReference>